<evidence type="ECO:0008006" key="4">
    <source>
        <dbReference type="Google" id="ProtNLM"/>
    </source>
</evidence>
<keyword evidence="3" id="KW-1185">Reference proteome</keyword>
<gene>
    <name evidence="2" type="ORF">ACFFQV_15375</name>
</gene>
<accession>A0ABV5STJ9</accession>
<dbReference type="RefSeq" id="WP_157425437.1">
    <property type="nucleotide sequence ID" value="NZ_BAAANI010000003.1"/>
</dbReference>
<evidence type="ECO:0000313" key="2">
    <source>
        <dbReference type="EMBL" id="MFB9643673.1"/>
    </source>
</evidence>
<name>A0ABV5STJ9_9MICO</name>
<proteinExistence type="predicted"/>
<protein>
    <recommendedName>
        <fullName evidence="4">CHAD domain-containing protein</fullName>
    </recommendedName>
</protein>
<sequence length="168" mass="18271">MTVRLNERVPAASRRDRKRAKRAIESAHAVQAEVHRMAKRLPKGARSRARLESAVTFAGAELRLAEADRRNSPRLAAIRAGRVAARLDRASIRYAPRPGARGRAGARRPPVGADAAVRATAHAELVKRRRKQAEQAQKMLKRAAALVVGQAIAVSGGDERGRAERGRS</sequence>
<comment type="caution">
    <text evidence="2">The sequence shown here is derived from an EMBL/GenBank/DDBJ whole genome shotgun (WGS) entry which is preliminary data.</text>
</comment>
<organism evidence="2 3">
    <name type="scientific">Agromyces lapidis</name>
    <dbReference type="NCBI Taxonomy" id="279574"/>
    <lineage>
        <taxon>Bacteria</taxon>
        <taxon>Bacillati</taxon>
        <taxon>Actinomycetota</taxon>
        <taxon>Actinomycetes</taxon>
        <taxon>Micrococcales</taxon>
        <taxon>Microbacteriaceae</taxon>
        <taxon>Agromyces</taxon>
    </lineage>
</organism>
<evidence type="ECO:0000256" key="1">
    <source>
        <dbReference type="SAM" id="MobiDB-lite"/>
    </source>
</evidence>
<feature type="region of interest" description="Disordered" evidence="1">
    <location>
        <begin position="1"/>
        <end position="20"/>
    </location>
</feature>
<evidence type="ECO:0000313" key="3">
    <source>
        <dbReference type="Proteomes" id="UP001589667"/>
    </source>
</evidence>
<dbReference type="EMBL" id="JBHMBL010000003">
    <property type="protein sequence ID" value="MFB9643673.1"/>
    <property type="molecule type" value="Genomic_DNA"/>
</dbReference>
<dbReference type="Proteomes" id="UP001589667">
    <property type="component" value="Unassembled WGS sequence"/>
</dbReference>
<reference evidence="2 3" key="1">
    <citation type="submission" date="2024-09" db="EMBL/GenBank/DDBJ databases">
        <authorList>
            <person name="Sun Q."/>
            <person name="Mori K."/>
        </authorList>
    </citation>
    <scope>NUCLEOTIDE SEQUENCE [LARGE SCALE GENOMIC DNA]</scope>
    <source>
        <strain evidence="2 3">JCM 14321</strain>
    </source>
</reference>